<dbReference type="SUPFAM" id="SSF49899">
    <property type="entry name" value="Concanavalin A-like lectins/glucanases"/>
    <property type="match status" value="1"/>
</dbReference>
<evidence type="ECO:0000259" key="5">
    <source>
        <dbReference type="Pfam" id="PF00139"/>
    </source>
</evidence>
<feature type="signal peptide" evidence="4">
    <location>
        <begin position="1"/>
        <end position="23"/>
    </location>
</feature>
<evidence type="ECO:0000256" key="4">
    <source>
        <dbReference type="SAM" id="SignalP"/>
    </source>
</evidence>
<dbReference type="Proteomes" id="UP000436088">
    <property type="component" value="Unassembled WGS sequence"/>
</dbReference>
<keyword evidence="3" id="KW-1133">Transmembrane helix</keyword>
<evidence type="ECO:0000313" key="6">
    <source>
        <dbReference type="EMBL" id="KAE8676487.1"/>
    </source>
</evidence>
<keyword evidence="7" id="KW-1185">Reference proteome</keyword>
<feature type="chain" id="PRO_5025428689" description="Legume lectin domain-containing protein" evidence="4">
    <location>
        <begin position="24"/>
        <end position="189"/>
    </location>
</feature>
<accession>A0A6A2YIM8</accession>
<dbReference type="PANTHER" id="PTHR32401:SF38">
    <property type="entry name" value="LECTIN-LIKE PROTEIN"/>
    <property type="match status" value="1"/>
</dbReference>
<dbReference type="Gene3D" id="2.60.120.200">
    <property type="match status" value="1"/>
</dbReference>
<comment type="caution">
    <text evidence="6">The sequence shown here is derived from an EMBL/GenBank/DDBJ whole genome shotgun (WGS) entry which is preliminary data.</text>
</comment>
<comment type="similarity">
    <text evidence="1">Belongs to the leguminous lectin family.</text>
</comment>
<protein>
    <recommendedName>
        <fullName evidence="5">Legume lectin domain-containing protein</fullName>
    </recommendedName>
</protein>
<dbReference type="EMBL" id="VEPZ02001378">
    <property type="protein sequence ID" value="KAE8676487.1"/>
    <property type="molecule type" value="Genomic_DNA"/>
</dbReference>
<proteinExistence type="inferred from homology"/>
<evidence type="ECO:0000256" key="3">
    <source>
        <dbReference type="SAM" id="Phobius"/>
    </source>
</evidence>
<name>A0A6A2YIM8_HIBSY</name>
<dbReference type="PANTHER" id="PTHR32401">
    <property type="entry name" value="CONCANAVALIN A-LIKE LECTIN FAMILY PROTEIN"/>
    <property type="match status" value="1"/>
</dbReference>
<feature type="transmembrane region" description="Helical" evidence="3">
    <location>
        <begin position="103"/>
        <end position="126"/>
    </location>
</feature>
<dbReference type="InterPro" id="IPR013320">
    <property type="entry name" value="ConA-like_dom_sf"/>
</dbReference>
<dbReference type="InterPro" id="IPR001220">
    <property type="entry name" value="Legume_lectin_dom"/>
</dbReference>
<reference evidence="6" key="1">
    <citation type="submission" date="2019-09" db="EMBL/GenBank/DDBJ databases">
        <title>Draft genome information of white flower Hibiscus syriacus.</title>
        <authorList>
            <person name="Kim Y.-M."/>
        </authorList>
    </citation>
    <scope>NUCLEOTIDE SEQUENCE [LARGE SCALE GENOMIC DNA]</scope>
    <source>
        <strain evidence="6">YM2019G1</strain>
    </source>
</reference>
<dbReference type="AlphaFoldDB" id="A0A6A2YIM8"/>
<keyword evidence="2" id="KW-0430">Lectin</keyword>
<keyword evidence="3" id="KW-0472">Membrane</keyword>
<dbReference type="GO" id="GO:0030246">
    <property type="term" value="F:carbohydrate binding"/>
    <property type="evidence" value="ECO:0007669"/>
    <property type="project" value="UniProtKB-KW"/>
</dbReference>
<keyword evidence="3" id="KW-0812">Transmembrane</keyword>
<evidence type="ECO:0000256" key="2">
    <source>
        <dbReference type="ARBA" id="ARBA00022734"/>
    </source>
</evidence>
<organism evidence="6 7">
    <name type="scientific">Hibiscus syriacus</name>
    <name type="common">Rose of Sharon</name>
    <dbReference type="NCBI Taxonomy" id="106335"/>
    <lineage>
        <taxon>Eukaryota</taxon>
        <taxon>Viridiplantae</taxon>
        <taxon>Streptophyta</taxon>
        <taxon>Embryophyta</taxon>
        <taxon>Tracheophyta</taxon>
        <taxon>Spermatophyta</taxon>
        <taxon>Magnoliopsida</taxon>
        <taxon>eudicotyledons</taxon>
        <taxon>Gunneridae</taxon>
        <taxon>Pentapetalae</taxon>
        <taxon>rosids</taxon>
        <taxon>malvids</taxon>
        <taxon>Malvales</taxon>
        <taxon>Malvaceae</taxon>
        <taxon>Malvoideae</taxon>
        <taxon>Hibiscus</taxon>
    </lineage>
</organism>
<evidence type="ECO:0000313" key="7">
    <source>
        <dbReference type="Proteomes" id="UP000436088"/>
    </source>
</evidence>
<dbReference type="CDD" id="cd06899">
    <property type="entry name" value="lectin_legume_LecRK_Arcelin_ConA"/>
    <property type="match status" value="1"/>
</dbReference>
<dbReference type="Pfam" id="PF00139">
    <property type="entry name" value="Lectin_legB"/>
    <property type="match status" value="1"/>
</dbReference>
<sequence length="189" mass="20577">MSPLLFSTAIITILLFFAKVVSSLDFVYNTDFNSTNLFTFSDATIDSSSILSLTNTTFSIGRALYLLKIPVKSSNLSKVLLFSTSFIFSISPLKWFLPGHGFAFVFLPFAGIPGASSAQNLGLFNFTNNGDPNSSIFGVEFDVFANQEFDDINDNHVGVDLNSLKSLGVEKPILEIVHSRALDKPKASA</sequence>
<dbReference type="InterPro" id="IPR050258">
    <property type="entry name" value="Leguminous_Lectin"/>
</dbReference>
<gene>
    <name evidence="6" type="ORF">F3Y22_tig00111587pilonHSYRG00020</name>
</gene>
<feature type="domain" description="Legume lectin" evidence="5">
    <location>
        <begin position="24"/>
        <end position="169"/>
    </location>
</feature>
<evidence type="ECO:0000256" key="1">
    <source>
        <dbReference type="ARBA" id="ARBA00007606"/>
    </source>
</evidence>
<keyword evidence="4" id="KW-0732">Signal</keyword>